<evidence type="ECO:0000259" key="2">
    <source>
        <dbReference type="Pfam" id="PF10277"/>
    </source>
</evidence>
<proteinExistence type="predicted"/>
<feature type="domain" description="CWH43-like N-terminal" evidence="2">
    <location>
        <begin position="16"/>
        <end position="241"/>
    </location>
</feature>
<dbReference type="Pfam" id="PF10277">
    <property type="entry name" value="Frag1"/>
    <property type="match status" value="1"/>
</dbReference>
<accession>A0A4R1N4L8</accession>
<dbReference type="OrthoDB" id="7838930at2"/>
<dbReference type="InterPro" id="IPR019402">
    <property type="entry name" value="CWH43_N"/>
</dbReference>
<feature type="transmembrane region" description="Helical" evidence="1">
    <location>
        <begin position="146"/>
        <end position="166"/>
    </location>
</feature>
<evidence type="ECO:0000256" key="1">
    <source>
        <dbReference type="SAM" id="Phobius"/>
    </source>
</evidence>
<dbReference type="RefSeq" id="WP_132860926.1">
    <property type="nucleotide sequence ID" value="NZ_SMGR01000002.1"/>
</dbReference>
<feature type="transmembrane region" description="Helical" evidence="1">
    <location>
        <begin position="71"/>
        <end position="91"/>
    </location>
</feature>
<keyword evidence="1" id="KW-0472">Membrane</keyword>
<evidence type="ECO:0000313" key="3">
    <source>
        <dbReference type="EMBL" id="TCL01535.1"/>
    </source>
</evidence>
<gene>
    <name evidence="3" type="ORF">BXY66_2850</name>
</gene>
<dbReference type="Proteomes" id="UP000295673">
    <property type="component" value="Unassembled WGS sequence"/>
</dbReference>
<feature type="transmembrane region" description="Helical" evidence="1">
    <location>
        <begin position="111"/>
        <end position="134"/>
    </location>
</feature>
<evidence type="ECO:0000313" key="4">
    <source>
        <dbReference type="Proteomes" id="UP000295673"/>
    </source>
</evidence>
<sequence>MSSGQRPNGVATVGLLISVVCTSFVVWVVNALIYTARWDFIASNPDRVAHQSPTISRAISDPRIGEPFAEWMAICAPVLLVGVLLLVWSGLHELRRNGAQTEATLRWFFRVSVGLVILQALASVGMVMLSHFRFPDHHFGHMAGSYLFFFSQAAVVFVGQILSNAYAKLPADGRIVLPWMARVRRIYVWVPVALAVIYLVCFVLKDVELGVLNGPLFTVYVSTEPVLLSSFLIYVLSFAPDCIATVVRYVWGSSDALA</sequence>
<dbReference type="EMBL" id="SMGR01000002">
    <property type="protein sequence ID" value="TCL01535.1"/>
    <property type="molecule type" value="Genomic_DNA"/>
</dbReference>
<protein>
    <submittedName>
        <fullName evidence="3">Frag1/DRAM/Sfk1 family protein</fullName>
    </submittedName>
</protein>
<organism evidence="3 4">
    <name type="scientific">Shimia isoporae</name>
    <dbReference type="NCBI Taxonomy" id="647720"/>
    <lineage>
        <taxon>Bacteria</taxon>
        <taxon>Pseudomonadati</taxon>
        <taxon>Pseudomonadota</taxon>
        <taxon>Alphaproteobacteria</taxon>
        <taxon>Rhodobacterales</taxon>
        <taxon>Roseobacteraceae</taxon>
    </lineage>
</organism>
<keyword evidence="4" id="KW-1185">Reference proteome</keyword>
<dbReference type="AlphaFoldDB" id="A0A4R1N4L8"/>
<feature type="transmembrane region" description="Helical" evidence="1">
    <location>
        <begin position="225"/>
        <end position="251"/>
    </location>
</feature>
<comment type="caution">
    <text evidence="3">The sequence shown here is derived from an EMBL/GenBank/DDBJ whole genome shotgun (WGS) entry which is preliminary data.</text>
</comment>
<feature type="transmembrane region" description="Helical" evidence="1">
    <location>
        <begin position="12"/>
        <end position="34"/>
    </location>
</feature>
<feature type="transmembrane region" description="Helical" evidence="1">
    <location>
        <begin position="186"/>
        <end position="205"/>
    </location>
</feature>
<keyword evidence="1" id="KW-1133">Transmembrane helix</keyword>
<reference evidence="3 4" key="1">
    <citation type="submission" date="2019-03" db="EMBL/GenBank/DDBJ databases">
        <title>Genomic Encyclopedia of Archaeal and Bacterial Type Strains, Phase II (KMG-II): from individual species to whole genera.</title>
        <authorList>
            <person name="Goeker M."/>
        </authorList>
    </citation>
    <scope>NUCLEOTIDE SEQUENCE [LARGE SCALE GENOMIC DNA]</scope>
    <source>
        <strain evidence="3 4">DSM 26433</strain>
    </source>
</reference>
<keyword evidence="1" id="KW-0812">Transmembrane</keyword>
<name>A0A4R1N4L8_9RHOB</name>